<dbReference type="EMBL" id="ABEU02000020">
    <property type="protein sequence ID" value="PNR32744.1"/>
    <property type="molecule type" value="Genomic_DNA"/>
</dbReference>
<dbReference type="AlphaFoldDB" id="A0A2K1ITY8"/>
<sequence>MVPPTWPSPLGLERKKKDATCQIQLKLPGTPPKNEIDNICFAFDKIRICGGSKQSNLLKFM</sequence>
<evidence type="ECO:0000313" key="3">
    <source>
        <dbReference type="Proteomes" id="UP000006727"/>
    </source>
</evidence>
<dbReference type="EnsemblPlants" id="Pp3c20_4065V3.1">
    <property type="protein sequence ID" value="Pp3c20_4065V3.1"/>
    <property type="gene ID" value="Pp3c20_4065"/>
</dbReference>
<accession>A0A2K1ITY8</accession>
<gene>
    <name evidence="1" type="ORF">PHYPA_024686</name>
</gene>
<reference evidence="1 3" key="2">
    <citation type="journal article" date="2018" name="Plant J.">
        <title>The Physcomitrella patens chromosome-scale assembly reveals moss genome structure and evolution.</title>
        <authorList>
            <person name="Lang D."/>
            <person name="Ullrich K.K."/>
            <person name="Murat F."/>
            <person name="Fuchs J."/>
            <person name="Jenkins J."/>
            <person name="Haas F.B."/>
            <person name="Piednoel M."/>
            <person name="Gundlach H."/>
            <person name="Van Bel M."/>
            <person name="Meyberg R."/>
            <person name="Vives C."/>
            <person name="Morata J."/>
            <person name="Symeonidi A."/>
            <person name="Hiss M."/>
            <person name="Muchero W."/>
            <person name="Kamisugi Y."/>
            <person name="Saleh O."/>
            <person name="Blanc G."/>
            <person name="Decker E.L."/>
            <person name="van Gessel N."/>
            <person name="Grimwood J."/>
            <person name="Hayes R.D."/>
            <person name="Graham S.W."/>
            <person name="Gunter L.E."/>
            <person name="McDaniel S.F."/>
            <person name="Hoernstein S.N.W."/>
            <person name="Larsson A."/>
            <person name="Li F.W."/>
            <person name="Perroud P.F."/>
            <person name="Phillips J."/>
            <person name="Ranjan P."/>
            <person name="Rokshar D.S."/>
            <person name="Rothfels C.J."/>
            <person name="Schneider L."/>
            <person name="Shu S."/>
            <person name="Stevenson D.W."/>
            <person name="Thummler F."/>
            <person name="Tillich M."/>
            <person name="Villarreal Aguilar J.C."/>
            <person name="Widiez T."/>
            <person name="Wong G.K."/>
            <person name="Wymore A."/>
            <person name="Zhang Y."/>
            <person name="Zimmer A.D."/>
            <person name="Quatrano R.S."/>
            <person name="Mayer K.F.X."/>
            <person name="Goodstein D."/>
            <person name="Casacuberta J.M."/>
            <person name="Vandepoele K."/>
            <person name="Reski R."/>
            <person name="Cuming A.C."/>
            <person name="Tuskan G.A."/>
            <person name="Maumus F."/>
            <person name="Salse J."/>
            <person name="Schmutz J."/>
            <person name="Rensing S.A."/>
        </authorList>
    </citation>
    <scope>NUCLEOTIDE SEQUENCE [LARGE SCALE GENOMIC DNA]</scope>
    <source>
        <strain evidence="2 3">cv. Gransden 2004</strain>
    </source>
</reference>
<evidence type="ECO:0000313" key="1">
    <source>
        <dbReference type="EMBL" id="PNR32744.1"/>
    </source>
</evidence>
<evidence type="ECO:0000313" key="2">
    <source>
        <dbReference type="EnsemblPlants" id="Pp3c20_4065V3.1"/>
    </source>
</evidence>
<dbReference type="Gramene" id="Pp3c20_4065V3.1">
    <property type="protein sequence ID" value="Pp3c20_4065V3.1"/>
    <property type="gene ID" value="Pp3c20_4065"/>
</dbReference>
<name>A0A2K1ITY8_PHYPA</name>
<proteinExistence type="predicted"/>
<dbReference type="InParanoid" id="A0A2K1ITY8"/>
<keyword evidence="3" id="KW-1185">Reference proteome</keyword>
<organism evidence="1">
    <name type="scientific">Physcomitrium patens</name>
    <name type="common">Spreading-leaved earth moss</name>
    <name type="synonym">Physcomitrella patens</name>
    <dbReference type="NCBI Taxonomy" id="3218"/>
    <lineage>
        <taxon>Eukaryota</taxon>
        <taxon>Viridiplantae</taxon>
        <taxon>Streptophyta</taxon>
        <taxon>Embryophyta</taxon>
        <taxon>Bryophyta</taxon>
        <taxon>Bryophytina</taxon>
        <taxon>Bryopsida</taxon>
        <taxon>Funariidae</taxon>
        <taxon>Funariales</taxon>
        <taxon>Funariaceae</taxon>
        <taxon>Physcomitrium</taxon>
    </lineage>
</organism>
<protein>
    <submittedName>
        <fullName evidence="1 2">Uncharacterized protein</fullName>
    </submittedName>
</protein>
<reference evidence="2" key="3">
    <citation type="submission" date="2020-12" db="UniProtKB">
        <authorList>
            <consortium name="EnsemblPlants"/>
        </authorList>
    </citation>
    <scope>IDENTIFICATION</scope>
</reference>
<reference evidence="1 3" key="1">
    <citation type="journal article" date="2008" name="Science">
        <title>The Physcomitrella genome reveals evolutionary insights into the conquest of land by plants.</title>
        <authorList>
            <person name="Rensing S."/>
            <person name="Lang D."/>
            <person name="Zimmer A."/>
            <person name="Terry A."/>
            <person name="Salamov A."/>
            <person name="Shapiro H."/>
            <person name="Nishiyama T."/>
            <person name="Perroud P.-F."/>
            <person name="Lindquist E."/>
            <person name="Kamisugi Y."/>
            <person name="Tanahashi T."/>
            <person name="Sakakibara K."/>
            <person name="Fujita T."/>
            <person name="Oishi K."/>
            <person name="Shin-I T."/>
            <person name="Kuroki Y."/>
            <person name="Toyoda A."/>
            <person name="Suzuki Y."/>
            <person name="Hashimoto A."/>
            <person name="Yamaguchi K."/>
            <person name="Sugano A."/>
            <person name="Kohara Y."/>
            <person name="Fujiyama A."/>
            <person name="Anterola A."/>
            <person name="Aoki S."/>
            <person name="Ashton N."/>
            <person name="Barbazuk W.B."/>
            <person name="Barker E."/>
            <person name="Bennetzen J."/>
            <person name="Bezanilla M."/>
            <person name="Blankenship R."/>
            <person name="Cho S.H."/>
            <person name="Dutcher S."/>
            <person name="Estelle M."/>
            <person name="Fawcett J.A."/>
            <person name="Gundlach H."/>
            <person name="Hanada K."/>
            <person name="Heyl A."/>
            <person name="Hicks K.A."/>
            <person name="Hugh J."/>
            <person name="Lohr M."/>
            <person name="Mayer K."/>
            <person name="Melkozernov A."/>
            <person name="Murata T."/>
            <person name="Nelson D."/>
            <person name="Pils B."/>
            <person name="Prigge M."/>
            <person name="Reiss B."/>
            <person name="Renner T."/>
            <person name="Rombauts S."/>
            <person name="Rushton P."/>
            <person name="Sanderfoot A."/>
            <person name="Schween G."/>
            <person name="Shiu S.-H."/>
            <person name="Stueber K."/>
            <person name="Theodoulou F.L."/>
            <person name="Tu H."/>
            <person name="Van de Peer Y."/>
            <person name="Verrier P.J."/>
            <person name="Waters E."/>
            <person name="Wood A."/>
            <person name="Yang L."/>
            <person name="Cove D."/>
            <person name="Cuming A."/>
            <person name="Hasebe M."/>
            <person name="Lucas S."/>
            <person name="Mishler D.B."/>
            <person name="Reski R."/>
            <person name="Grigoriev I."/>
            <person name="Quatrano R.S."/>
            <person name="Boore J.L."/>
        </authorList>
    </citation>
    <scope>NUCLEOTIDE SEQUENCE [LARGE SCALE GENOMIC DNA]</scope>
    <source>
        <strain evidence="2 3">cv. Gransden 2004</strain>
    </source>
</reference>
<dbReference type="Proteomes" id="UP000006727">
    <property type="component" value="Chromosome 20"/>
</dbReference>